<name>A0AAE1AD78_9GAST</name>
<reference evidence="1" key="1">
    <citation type="journal article" date="2023" name="G3 (Bethesda)">
        <title>A reference genome for the long-term kleptoplast-retaining sea slug Elysia crispata morphotype clarki.</title>
        <authorList>
            <person name="Eastman K.E."/>
            <person name="Pendleton A.L."/>
            <person name="Shaikh M.A."/>
            <person name="Suttiyut T."/>
            <person name="Ogas R."/>
            <person name="Tomko P."/>
            <person name="Gavelis G."/>
            <person name="Widhalm J.R."/>
            <person name="Wisecaver J.H."/>
        </authorList>
    </citation>
    <scope>NUCLEOTIDE SEQUENCE</scope>
    <source>
        <strain evidence="1">ECLA1</strain>
    </source>
</reference>
<protein>
    <submittedName>
        <fullName evidence="1">Uncharacterized protein</fullName>
    </submittedName>
</protein>
<dbReference type="EMBL" id="JAWDGP010002230">
    <property type="protein sequence ID" value="KAK3784527.1"/>
    <property type="molecule type" value="Genomic_DNA"/>
</dbReference>
<accession>A0AAE1AD78</accession>
<gene>
    <name evidence="1" type="ORF">RRG08_020632</name>
</gene>
<evidence type="ECO:0000313" key="1">
    <source>
        <dbReference type="EMBL" id="KAK3784527.1"/>
    </source>
</evidence>
<keyword evidence="2" id="KW-1185">Reference proteome</keyword>
<sequence>MINRFTLTMLGEKDVCPDLEFDQSLHSNYACWRQLFRKLIPRNIDLTVTFWQRLSAIGSYRAVLPKRVAVKACRGRVCLWLPIPTEFRSGNAWDGQTLIGLIDV</sequence>
<proteinExistence type="predicted"/>
<dbReference type="Proteomes" id="UP001283361">
    <property type="component" value="Unassembled WGS sequence"/>
</dbReference>
<organism evidence="1 2">
    <name type="scientific">Elysia crispata</name>
    <name type="common">lettuce slug</name>
    <dbReference type="NCBI Taxonomy" id="231223"/>
    <lineage>
        <taxon>Eukaryota</taxon>
        <taxon>Metazoa</taxon>
        <taxon>Spiralia</taxon>
        <taxon>Lophotrochozoa</taxon>
        <taxon>Mollusca</taxon>
        <taxon>Gastropoda</taxon>
        <taxon>Heterobranchia</taxon>
        <taxon>Euthyneura</taxon>
        <taxon>Panpulmonata</taxon>
        <taxon>Sacoglossa</taxon>
        <taxon>Placobranchoidea</taxon>
        <taxon>Plakobranchidae</taxon>
        <taxon>Elysia</taxon>
    </lineage>
</organism>
<evidence type="ECO:0000313" key="2">
    <source>
        <dbReference type="Proteomes" id="UP001283361"/>
    </source>
</evidence>
<dbReference type="AlphaFoldDB" id="A0AAE1AD78"/>
<comment type="caution">
    <text evidence="1">The sequence shown here is derived from an EMBL/GenBank/DDBJ whole genome shotgun (WGS) entry which is preliminary data.</text>
</comment>